<dbReference type="Proteomes" id="UP000077315">
    <property type="component" value="Unassembled WGS sequence"/>
</dbReference>
<name>A0A167K658_PHYB8</name>
<organism evidence="1 2">
    <name type="scientific">Phycomyces blakesleeanus (strain ATCC 8743b / DSM 1359 / FGSC 10004 / NBRC 33097 / NRRL 1555)</name>
    <dbReference type="NCBI Taxonomy" id="763407"/>
    <lineage>
        <taxon>Eukaryota</taxon>
        <taxon>Fungi</taxon>
        <taxon>Fungi incertae sedis</taxon>
        <taxon>Mucoromycota</taxon>
        <taxon>Mucoromycotina</taxon>
        <taxon>Mucoromycetes</taxon>
        <taxon>Mucorales</taxon>
        <taxon>Phycomycetaceae</taxon>
        <taxon>Phycomyces</taxon>
    </lineage>
</organism>
<dbReference type="InParanoid" id="A0A167K658"/>
<gene>
    <name evidence="1" type="ORF">PHYBLDRAFT_63644</name>
</gene>
<evidence type="ECO:0000313" key="1">
    <source>
        <dbReference type="EMBL" id="OAD67356.1"/>
    </source>
</evidence>
<dbReference type="EMBL" id="KV441024">
    <property type="protein sequence ID" value="OAD67356.1"/>
    <property type="molecule type" value="Genomic_DNA"/>
</dbReference>
<dbReference type="AlphaFoldDB" id="A0A167K658"/>
<sequence length="131" mass="15070">MFVSLSNFATCKQSNVQSSSKMAFWIKKPEYTVLQSLPLHTCLSGGNSDIGIFKYIDIFTNTCLLLCCQVKIIQAKIKVLKKFYSWLTWWNIEIVRNIQLVLLFGPIITSSGHIALRPIPSLYLFIWEEFS</sequence>
<accession>A0A167K658</accession>
<reference evidence="2" key="1">
    <citation type="submission" date="2015-06" db="EMBL/GenBank/DDBJ databases">
        <title>Expansion of signal transduction pathways in fungi by whole-genome duplication.</title>
        <authorList>
            <consortium name="DOE Joint Genome Institute"/>
            <person name="Corrochano L.M."/>
            <person name="Kuo A."/>
            <person name="Marcet-Houben M."/>
            <person name="Polaino S."/>
            <person name="Salamov A."/>
            <person name="Villalobos J.M."/>
            <person name="Alvarez M.I."/>
            <person name="Avalos J."/>
            <person name="Benito E.P."/>
            <person name="Benoit I."/>
            <person name="Burger G."/>
            <person name="Camino L.P."/>
            <person name="Canovas D."/>
            <person name="Cerda-Olmedo E."/>
            <person name="Cheng J.-F."/>
            <person name="Dominguez A."/>
            <person name="Elias M."/>
            <person name="Eslava A.P."/>
            <person name="Glaser F."/>
            <person name="Grimwood J."/>
            <person name="Gutierrez G."/>
            <person name="Heitman J."/>
            <person name="Henrissat B."/>
            <person name="Iturriaga E.A."/>
            <person name="Lang B.F."/>
            <person name="Lavin J.L."/>
            <person name="Lee S."/>
            <person name="Li W."/>
            <person name="Lindquist E."/>
            <person name="Lopez-Garcia S."/>
            <person name="Luque E.M."/>
            <person name="Marcos A.T."/>
            <person name="Martin J."/>
            <person name="McCluskey K."/>
            <person name="Medina H.R."/>
            <person name="Miralles-Duran A."/>
            <person name="Miyazaki A."/>
            <person name="Munoz-Torres E."/>
            <person name="Oguiza J.A."/>
            <person name="Ohm R."/>
            <person name="Olmedo M."/>
            <person name="Orejas M."/>
            <person name="Ortiz-Castellanos L."/>
            <person name="Pisabarro A.G."/>
            <person name="Rodriguez-Romero J."/>
            <person name="Ruiz-Herrera J."/>
            <person name="Ruiz-Vazquez R."/>
            <person name="Sanz C."/>
            <person name="Schackwitz W."/>
            <person name="Schmutz J."/>
            <person name="Shahriari M."/>
            <person name="Shelest E."/>
            <person name="Silva-Franco F."/>
            <person name="Soanes D."/>
            <person name="Syed K."/>
            <person name="Tagua V.G."/>
            <person name="Talbot N.J."/>
            <person name="Thon M."/>
            <person name="De vries R.P."/>
            <person name="Wiebenga A."/>
            <person name="Yadav J.S."/>
            <person name="Braun E.L."/>
            <person name="Baker S."/>
            <person name="Garre V."/>
            <person name="Horwitz B."/>
            <person name="Torres-Martinez S."/>
            <person name="Idnurm A."/>
            <person name="Herrera-Estrella A."/>
            <person name="Gabaldon T."/>
            <person name="Grigoriev I.V."/>
        </authorList>
    </citation>
    <scope>NUCLEOTIDE SEQUENCE [LARGE SCALE GENOMIC DNA]</scope>
    <source>
        <strain evidence="2">NRRL 1555(-)</strain>
    </source>
</reference>
<dbReference type="VEuPathDB" id="FungiDB:PHYBLDRAFT_63644"/>
<keyword evidence="2" id="KW-1185">Reference proteome</keyword>
<dbReference type="GeneID" id="29002058"/>
<protein>
    <submittedName>
        <fullName evidence="1">Uncharacterized protein</fullName>
    </submittedName>
</protein>
<dbReference type="RefSeq" id="XP_018285396.1">
    <property type="nucleotide sequence ID" value="XM_018441152.1"/>
</dbReference>
<proteinExistence type="predicted"/>
<evidence type="ECO:0000313" key="2">
    <source>
        <dbReference type="Proteomes" id="UP000077315"/>
    </source>
</evidence>